<dbReference type="Proteomes" id="UP000576550">
    <property type="component" value="Unassembled WGS sequence"/>
</dbReference>
<dbReference type="PANTHER" id="PTHR43022">
    <property type="entry name" value="PROTEIN SMF"/>
    <property type="match status" value="1"/>
</dbReference>
<evidence type="ECO:0000259" key="2">
    <source>
        <dbReference type="Pfam" id="PF02481"/>
    </source>
</evidence>
<sequence>MRIVKPRPNSLLMKISDPPQQLYCYGDESLLEKQCLTIVGTRKMTQYGARVLDMFLTPLLKKLDIVVVSGLAKGVDAYTHKKCLERGIKTIGVVPGSIDSAIPFSNRKVCKEMIKTNLVVAEYPEGIKFNKYMYIQRNRILAGVSQSTVIIEAGENSGSLTTAKLALDYNRDVYVVPGNITSEVSKGCNMLAQQGANILTSLSDFKEIVGVFEDQRKFFF</sequence>
<comment type="caution">
    <text evidence="3">The sequence shown here is derived from an EMBL/GenBank/DDBJ whole genome shotgun (WGS) entry which is preliminary data.</text>
</comment>
<protein>
    <submittedName>
        <fullName evidence="3">DNA-protecting protein DprA</fullName>
    </submittedName>
</protein>
<dbReference type="SUPFAM" id="SSF102405">
    <property type="entry name" value="MCP/YpsA-like"/>
    <property type="match status" value="1"/>
</dbReference>
<dbReference type="Gene3D" id="3.40.50.450">
    <property type="match status" value="1"/>
</dbReference>
<dbReference type="NCBIfam" id="TIGR00732">
    <property type="entry name" value="dprA"/>
    <property type="match status" value="1"/>
</dbReference>
<reference evidence="3 4" key="1">
    <citation type="journal article" date="2020" name="Biotechnol. Biofuels">
        <title>New insights from the biogas microbiome by comprehensive genome-resolved metagenomics of nearly 1600 species originating from multiple anaerobic digesters.</title>
        <authorList>
            <person name="Campanaro S."/>
            <person name="Treu L."/>
            <person name="Rodriguez-R L.M."/>
            <person name="Kovalovszki A."/>
            <person name="Ziels R.M."/>
            <person name="Maus I."/>
            <person name="Zhu X."/>
            <person name="Kougias P.G."/>
            <person name="Basile A."/>
            <person name="Luo G."/>
            <person name="Schluter A."/>
            <person name="Konstantinidis K.T."/>
            <person name="Angelidaki I."/>
        </authorList>
    </citation>
    <scope>NUCLEOTIDE SEQUENCE [LARGE SCALE GENOMIC DNA]</scope>
    <source>
        <strain evidence="3">AS05jafATM_89</strain>
    </source>
</reference>
<gene>
    <name evidence="3" type="primary">dprA</name>
    <name evidence="3" type="ORF">GX533_00615</name>
</gene>
<dbReference type="Pfam" id="PF02481">
    <property type="entry name" value="DNA_processg_A"/>
    <property type="match status" value="1"/>
</dbReference>
<dbReference type="InterPro" id="IPR003488">
    <property type="entry name" value="DprA"/>
</dbReference>
<accession>A0A832QGV1</accession>
<proteinExistence type="inferred from homology"/>
<dbReference type="EMBL" id="DUTP01000001">
    <property type="protein sequence ID" value="HHX99177.1"/>
    <property type="molecule type" value="Genomic_DNA"/>
</dbReference>
<evidence type="ECO:0000313" key="3">
    <source>
        <dbReference type="EMBL" id="HHX99177.1"/>
    </source>
</evidence>
<evidence type="ECO:0000256" key="1">
    <source>
        <dbReference type="ARBA" id="ARBA00006525"/>
    </source>
</evidence>
<dbReference type="AlphaFoldDB" id="A0A832QGV1"/>
<dbReference type="PANTHER" id="PTHR43022:SF1">
    <property type="entry name" value="PROTEIN SMF"/>
    <property type="match status" value="1"/>
</dbReference>
<dbReference type="InterPro" id="IPR057666">
    <property type="entry name" value="DrpA_SLOG"/>
</dbReference>
<comment type="similarity">
    <text evidence="1">Belongs to the DprA/Smf family.</text>
</comment>
<name>A0A832QGV1_9BACT</name>
<dbReference type="GO" id="GO:0009294">
    <property type="term" value="P:DNA-mediated transformation"/>
    <property type="evidence" value="ECO:0007669"/>
    <property type="project" value="InterPro"/>
</dbReference>
<organism evidence="3 4">
    <name type="scientific">Candidatus Dojkabacteria bacterium</name>
    <dbReference type="NCBI Taxonomy" id="2099670"/>
    <lineage>
        <taxon>Bacteria</taxon>
        <taxon>Candidatus Dojkabacteria</taxon>
    </lineage>
</organism>
<feature type="domain" description="Smf/DprA SLOG" evidence="2">
    <location>
        <begin position="10"/>
        <end position="207"/>
    </location>
</feature>
<evidence type="ECO:0000313" key="4">
    <source>
        <dbReference type="Proteomes" id="UP000576550"/>
    </source>
</evidence>